<sequence length="289" mass="31553">MAPFHGQVVLTVSTMLSLWWACDSTTYLRPSICPSRCRYHFCGGADEVLPIGTELGLSSATVCLEGSPTSLSHALGEARVGVGTDWIKISDYHPGGLTENFSRSWFRSFSFGVGNNITAVGHDQPRGNQLQWLDQKCLVLPVHSGPDGDGAAVESRECVSFFFDVPKMTITLRWDEPSDLDLHVGQPNGGHVWWGADISASGGRLLFDDTADSCQRTRGGHEVVYYGGDAIPEMGWYHFHVKEWDNCGSMSVNWELQVSTPTQTRTWRGVATSGNDSVVGSAQFRYAGG</sequence>
<protein>
    <submittedName>
        <fullName evidence="2">Uncharacterized protein</fullName>
    </submittedName>
</protein>
<accession>A0A7S1XE03</accession>
<gene>
    <name evidence="2" type="ORF">CCAE0312_LOCUS6680</name>
</gene>
<reference evidence="2" key="1">
    <citation type="submission" date="2021-01" db="EMBL/GenBank/DDBJ databases">
        <authorList>
            <person name="Corre E."/>
            <person name="Pelletier E."/>
            <person name="Niang G."/>
            <person name="Scheremetjew M."/>
            <person name="Finn R."/>
            <person name="Kale V."/>
            <person name="Holt S."/>
            <person name="Cochrane G."/>
            <person name="Meng A."/>
            <person name="Brown T."/>
            <person name="Cohen L."/>
        </authorList>
    </citation>
    <scope>NUCLEOTIDE SEQUENCE</scope>
    <source>
        <strain evidence="2">SAG 36.94</strain>
    </source>
</reference>
<feature type="signal peptide" evidence="1">
    <location>
        <begin position="1"/>
        <end position="24"/>
    </location>
</feature>
<feature type="chain" id="PRO_5030901627" evidence="1">
    <location>
        <begin position="25"/>
        <end position="289"/>
    </location>
</feature>
<dbReference type="EMBL" id="HBGH01012028">
    <property type="protein sequence ID" value="CAD9234591.1"/>
    <property type="molecule type" value="Transcribed_RNA"/>
</dbReference>
<dbReference type="AlphaFoldDB" id="A0A7S1XE03"/>
<proteinExistence type="predicted"/>
<name>A0A7S1XE03_9RHOD</name>
<keyword evidence="1" id="KW-0732">Signal</keyword>
<organism evidence="2">
    <name type="scientific">Compsopogon caeruleus</name>
    <dbReference type="NCBI Taxonomy" id="31354"/>
    <lineage>
        <taxon>Eukaryota</taxon>
        <taxon>Rhodophyta</taxon>
        <taxon>Compsopogonophyceae</taxon>
        <taxon>Compsopogonales</taxon>
        <taxon>Compsopogonaceae</taxon>
        <taxon>Compsopogon</taxon>
    </lineage>
</organism>
<evidence type="ECO:0000313" key="2">
    <source>
        <dbReference type="EMBL" id="CAD9234591.1"/>
    </source>
</evidence>
<evidence type="ECO:0000256" key="1">
    <source>
        <dbReference type="SAM" id="SignalP"/>
    </source>
</evidence>